<dbReference type="Gene3D" id="3.40.50.300">
    <property type="entry name" value="P-loop containing nucleotide triphosphate hydrolases"/>
    <property type="match status" value="1"/>
</dbReference>
<dbReference type="Pfam" id="PF02645">
    <property type="entry name" value="DegV"/>
    <property type="match status" value="1"/>
</dbReference>
<dbReference type="AlphaFoldDB" id="A0A0F8YKM5"/>
<organism evidence="1">
    <name type="scientific">marine sediment metagenome</name>
    <dbReference type="NCBI Taxonomy" id="412755"/>
    <lineage>
        <taxon>unclassified sequences</taxon>
        <taxon>metagenomes</taxon>
        <taxon>ecological metagenomes</taxon>
    </lineage>
</organism>
<dbReference type="EMBL" id="LAZR01052906">
    <property type="protein sequence ID" value="KKK81922.1"/>
    <property type="molecule type" value="Genomic_DNA"/>
</dbReference>
<accession>A0A0F8YKM5</accession>
<dbReference type="PROSITE" id="PS51482">
    <property type="entry name" value="DEGV"/>
    <property type="match status" value="1"/>
</dbReference>
<proteinExistence type="predicted"/>
<dbReference type="Pfam" id="PF13671">
    <property type="entry name" value="AAA_33"/>
    <property type="match status" value="1"/>
</dbReference>
<dbReference type="InterPro" id="IPR027417">
    <property type="entry name" value="P-loop_NTPase"/>
</dbReference>
<evidence type="ECO:0000313" key="1">
    <source>
        <dbReference type="EMBL" id="KKK81922.1"/>
    </source>
</evidence>
<comment type="caution">
    <text evidence="1">The sequence shown here is derived from an EMBL/GenBank/DDBJ whole genome shotgun (WGS) entry which is preliminary data.</text>
</comment>
<reference evidence="1" key="1">
    <citation type="journal article" date="2015" name="Nature">
        <title>Complex archaea that bridge the gap between prokaryotes and eukaryotes.</title>
        <authorList>
            <person name="Spang A."/>
            <person name="Saw J.H."/>
            <person name="Jorgensen S.L."/>
            <person name="Zaremba-Niedzwiedzka K."/>
            <person name="Martijn J."/>
            <person name="Lind A.E."/>
            <person name="van Eijk R."/>
            <person name="Schleper C."/>
            <person name="Guy L."/>
            <person name="Ettema T.J."/>
        </authorList>
    </citation>
    <scope>NUCLEOTIDE SEQUENCE</scope>
</reference>
<dbReference type="PANTHER" id="PTHR43883">
    <property type="entry name" value="SLR0207 PROTEIN"/>
    <property type="match status" value="1"/>
</dbReference>
<dbReference type="InterPro" id="IPR043168">
    <property type="entry name" value="DegV_C"/>
</dbReference>
<dbReference type="InterPro" id="IPR003797">
    <property type="entry name" value="DegV"/>
</dbReference>
<dbReference type="SUPFAM" id="SSF52540">
    <property type="entry name" value="P-loop containing nucleoside triphosphate hydrolases"/>
    <property type="match status" value="1"/>
</dbReference>
<evidence type="ECO:0008006" key="2">
    <source>
        <dbReference type="Google" id="ProtNLM"/>
    </source>
</evidence>
<dbReference type="InterPro" id="IPR052732">
    <property type="entry name" value="Cell-binding_unc_protein"/>
</dbReference>
<sequence>GGRVPMVIHWATSLLQIKPILVAEGEEIRALERARAMPRAISRLLTRIEERLDEERPLHMAVMHADAPAAAGDLADAVRQRFQPDELLITEFTSVMGAHTGPGFVGVAFFSGQPVAAAAEAAGSHSASASNPTLDEDVAKLESSLGGVPASQRTPSLVLVTGLPGSGKSYFSRALCSRYPLAHLNSDALRRALFPRPAHDAAENERLFAAVHTLLERLLARGVSAVLDATSLKEEHRRPLYEIAERAAARLVIVQTEAPPDVARERLEARARGDDRQDASEATVAVYDRMRKEMEPIERPHIKVDTAKEIEPALADVVQQLAIANRV</sequence>
<dbReference type="Gene3D" id="3.30.1180.10">
    <property type="match status" value="1"/>
</dbReference>
<dbReference type="SUPFAM" id="SSF82549">
    <property type="entry name" value="DAK1/DegV-like"/>
    <property type="match status" value="1"/>
</dbReference>
<dbReference type="PANTHER" id="PTHR43883:SF1">
    <property type="entry name" value="GLUCONOKINASE"/>
    <property type="match status" value="1"/>
</dbReference>
<protein>
    <recommendedName>
        <fullName evidence="2">AAA+ ATPase domain-containing protein</fullName>
    </recommendedName>
</protein>
<name>A0A0F8YKM5_9ZZZZ</name>
<feature type="non-terminal residue" evidence="1">
    <location>
        <position position="1"/>
    </location>
</feature>
<gene>
    <name evidence="1" type="ORF">LCGC14_2808540</name>
</gene>